<dbReference type="InterPro" id="IPR036390">
    <property type="entry name" value="WH_DNA-bd_sf"/>
</dbReference>
<dbReference type="AlphaFoldDB" id="D8IQ18"/>
<dbReference type="SUPFAM" id="SSF46785">
    <property type="entry name" value="Winged helix' DNA-binding domain"/>
    <property type="match status" value="1"/>
</dbReference>
<dbReference type="SMART" id="SM00347">
    <property type="entry name" value="HTH_MARR"/>
    <property type="match status" value="1"/>
</dbReference>
<dbReference type="PANTHER" id="PTHR33164">
    <property type="entry name" value="TRANSCRIPTIONAL REGULATOR, MARR FAMILY"/>
    <property type="match status" value="1"/>
</dbReference>
<dbReference type="HOGENOM" id="CLU_083287_8_0_4"/>
<dbReference type="GO" id="GO:0003700">
    <property type="term" value="F:DNA-binding transcription factor activity"/>
    <property type="evidence" value="ECO:0007669"/>
    <property type="project" value="InterPro"/>
</dbReference>
<dbReference type="Proteomes" id="UP000000329">
    <property type="component" value="Chromosome"/>
</dbReference>
<dbReference type="eggNOG" id="COG1846">
    <property type="taxonomic scope" value="Bacteria"/>
</dbReference>
<name>D8IQ18_HERSS</name>
<organism evidence="2 3">
    <name type="scientific">Herbaspirillum seropedicae (strain SmR1)</name>
    <dbReference type="NCBI Taxonomy" id="757424"/>
    <lineage>
        <taxon>Bacteria</taxon>
        <taxon>Pseudomonadati</taxon>
        <taxon>Pseudomonadota</taxon>
        <taxon>Betaproteobacteria</taxon>
        <taxon>Burkholderiales</taxon>
        <taxon>Oxalobacteraceae</taxon>
        <taxon>Herbaspirillum</taxon>
    </lineage>
</organism>
<dbReference type="EMBL" id="CP002039">
    <property type="protein sequence ID" value="ADJ63064.1"/>
    <property type="molecule type" value="Genomic_DNA"/>
</dbReference>
<sequence length="156" mass="17705">MSCFGNVCYHVRMKLQDFFPYQLAQLAEAVSRSVATVYADRFGLTRDEWRILAALAEQGQMQGSDLGPHASLDKMQVSRALARMEEAGLIVREPSPHDARARIVKPTAQARKLYRKIVPMVEQREAFLLEALSKTEREALMSAMQKVRERALQDLP</sequence>
<dbReference type="InterPro" id="IPR036388">
    <property type="entry name" value="WH-like_DNA-bd_sf"/>
</dbReference>
<reference evidence="2 3" key="1">
    <citation type="submission" date="2010-04" db="EMBL/GenBank/DDBJ databases">
        <title>The genome of Herbaspirillum seropedicae SmR1, an endophytic, nitrogen-fixing, plant-growth promoting beta-Proteobacteria.</title>
        <authorList>
            <person name="Pedrosa F.O."/>
            <person name="Monteiro R.A."/>
            <person name="Wassem R."/>
            <person name="Cruz L.M."/>
            <person name="Ayub R.A."/>
            <person name="Colauto N.B."/>
            <person name="Fernandez M.A."/>
            <person name="Fungaro M.H.P."/>
            <person name="Grisard E.C."/>
            <person name="Hungria M."/>
            <person name="Madeira H.M.F."/>
            <person name="Nodari R.O."/>
            <person name="Osaku C.A."/>
            <person name="Petzl-Erler M.L."/>
            <person name="Terenzi H."/>
            <person name="Vieira L.G.E."/>
            <person name="Almeida M.I.M."/>
            <person name="Alves L.R."/>
            <person name="Arantes O.M.N."/>
            <person name="Balsanelli E."/>
            <person name="Barcellos F.G."/>
            <person name="Baura V.A."/>
            <person name="Binde D.R."/>
            <person name="Campo R.J."/>
            <person name="Chubatsu L.S."/>
            <person name="Chueire L.M.O."/>
            <person name="Ciferri R.R."/>
            <person name="Correa L.C."/>
            <person name="da Conceicao Silva J.L."/>
            <person name="Dabul A.N.G."/>
            <person name="Dambros B.P."/>
            <person name="Faoro H."/>
            <person name="Favetti A."/>
            <person name="Friedermann G."/>
            <person name="Furlaneto M.C."/>
            <person name="Gasques L.S."/>
            <person name="Gimenes C.C.T."/>
            <person name="Gioppo N.M.R."/>
            <person name="Glienke-Blanco C."/>
            <person name="Godoy L.P."/>
            <person name="Guerra M.P."/>
            <person name="Karp S."/>
            <person name="Kava-Cordeiro V."/>
            <person name="Margarido V.P."/>
            <person name="Mathioni S.M."/>
            <person name="Menck-Soares M.A."/>
            <person name="Murace N.K."/>
            <person name="Nicolas M.F."/>
            <person name="Oliveira C.E.C."/>
            <person name="Pagnan N.A.B."/>
            <person name="Pamphile J.A."/>
            <person name="Patussi E.V."/>
            <person name="Pereira L.F.P."/>
            <person name="Pereira-Ferrari L."/>
            <person name="Pinto F.G.S."/>
            <person name="Precoma C."/>
            <person name="Prioli A.J."/>
            <person name="Prioli S.M.A.P."/>
            <person name="Raittz R.T."/>
            <person name="Ramos H.J.O."/>
            <person name="Ribeiro E.M.S.F."/>
            <person name="Rigo L.U."/>
            <person name="Rocha C.L.M.S.C."/>
            <person name="Rocha S.N."/>
            <person name="Santos K."/>
            <person name="Satori D."/>
            <person name="Silva A.G."/>
            <person name="Simao R.C.G."/>
            <person name="Soares M.A.M."/>
            <person name="Souza E.M."/>
            <person name="Steffens M.B.R."/>
            <person name="Steindel M."/>
            <person name="Tadra-Sfeir M.Z."/>
            <person name="Takahashi E.K."/>
            <person name="Torres R.A."/>
            <person name="Valle J.S."/>
            <person name="Vernal J.I."/>
            <person name="Vilas-Boas L.A."/>
            <person name="Watanabe M.A.E."/>
            <person name="Weiss V.A."/>
            <person name="Yates M.A."/>
            <person name="Souza E.M."/>
        </authorList>
    </citation>
    <scope>NUCLEOTIDE SEQUENCE [LARGE SCALE GENOMIC DNA]</scope>
    <source>
        <strain evidence="2 3">SmR1</strain>
    </source>
</reference>
<gene>
    <name evidence="2" type="ordered locus">Hsero_1551</name>
</gene>
<accession>D8IQ18</accession>
<feature type="domain" description="HTH marR-type" evidence="1">
    <location>
        <begin position="16"/>
        <end position="149"/>
    </location>
</feature>
<evidence type="ECO:0000259" key="1">
    <source>
        <dbReference type="PROSITE" id="PS50995"/>
    </source>
</evidence>
<dbReference type="PANTHER" id="PTHR33164:SF43">
    <property type="entry name" value="HTH-TYPE TRANSCRIPTIONAL REPRESSOR YETL"/>
    <property type="match status" value="1"/>
</dbReference>
<dbReference type="Gene3D" id="1.10.10.10">
    <property type="entry name" value="Winged helix-like DNA-binding domain superfamily/Winged helix DNA-binding domain"/>
    <property type="match status" value="1"/>
</dbReference>
<keyword evidence="3" id="KW-1185">Reference proteome</keyword>
<evidence type="ECO:0000313" key="2">
    <source>
        <dbReference type="EMBL" id="ADJ63064.1"/>
    </source>
</evidence>
<dbReference type="PROSITE" id="PS50995">
    <property type="entry name" value="HTH_MARR_2"/>
    <property type="match status" value="1"/>
</dbReference>
<dbReference type="GO" id="GO:0006950">
    <property type="term" value="P:response to stress"/>
    <property type="evidence" value="ECO:0007669"/>
    <property type="project" value="TreeGrafter"/>
</dbReference>
<dbReference type="KEGG" id="hse:Hsero_1551"/>
<dbReference type="InterPro" id="IPR000835">
    <property type="entry name" value="HTH_MarR-typ"/>
</dbReference>
<protein>
    <submittedName>
        <fullName evidence="2">Transcription regulator protein</fullName>
    </submittedName>
</protein>
<evidence type="ECO:0000313" key="3">
    <source>
        <dbReference type="Proteomes" id="UP000000329"/>
    </source>
</evidence>
<proteinExistence type="predicted"/>
<dbReference type="InterPro" id="IPR039422">
    <property type="entry name" value="MarR/SlyA-like"/>
</dbReference>
<dbReference type="Pfam" id="PF12802">
    <property type="entry name" value="MarR_2"/>
    <property type="match status" value="1"/>
</dbReference>
<dbReference type="STRING" id="757424.Hsero_1551"/>